<protein>
    <submittedName>
        <fullName evidence="6">YfhL family 4Fe-4S dicluster ferredoxin</fullName>
    </submittedName>
</protein>
<dbReference type="RefSeq" id="WP_231018856.1">
    <property type="nucleotide sequence ID" value="NZ_CP147920.1"/>
</dbReference>
<organism evidence="6 7">
    <name type="scientific">Sulfurimonas diazotrophicus</name>
    <dbReference type="NCBI Taxonomy" id="3131939"/>
    <lineage>
        <taxon>Bacteria</taxon>
        <taxon>Pseudomonadati</taxon>
        <taxon>Campylobacterota</taxon>
        <taxon>Epsilonproteobacteria</taxon>
        <taxon>Campylobacterales</taxon>
        <taxon>Sulfurimonadaceae</taxon>
        <taxon>Sulfurimonas</taxon>
    </lineage>
</organism>
<gene>
    <name evidence="6" type="ORF">WCY31_09580</name>
</gene>
<dbReference type="InterPro" id="IPR017896">
    <property type="entry name" value="4Fe4S_Fe-S-bd"/>
</dbReference>
<keyword evidence="2" id="KW-0479">Metal-binding</keyword>
<evidence type="ECO:0000256" key="1">
    <source>
        <dbReference type="ARBA" id="ARBA00022485"/>
    </source>
</evidence>
<evidence type="ECO:0000259" key="5">
    <source>
        <dbReference type="PROSITE" id="PS51379"/>
    </source>
</evidence>
<proteinExistence type="predicted"/>
<dbReference type="SUPFAM" id="SSF54862">
    <property type="entry name" value="4Fe-4S ferredoxins"/>
    <property type="match status" value="1"/>
</dbReference>
<keyword evidence="3" id="KW-0408">Iron</keyword>
<keyword evidence="4" id="KW-0411">Iron-sulfur</keyword>
<evidence type="ECO:0000256" key="2">
    <source>
        <dbReference type="ARBA" id="ARBA00022723"/>
    </source>
</evidence>
<accession>A0ABZ3H853</accession>
<dbReference type="PANTHER" id="PTHR24960:SF79">
    <property type="entry name" value="PHOTOSYSTEM I IRON-SULFUR CENTER"/>
    <property type="match status" value="1"/>
</dbReference>
<reference evidence="6 7" key="1">
    <citation type="submission" date="2024-03" db="EMBL/GenBank/DDBJ databases">
        <title>Sulfurimonas sp. HSL3-1.</title>
        <authorList>
            <person name="Wang S."/>
        </authorList>
    </citation>
    <scope>NUCLEOTIDE SEQUENCE [LARGE SCALE GENOMIC DNA]</scope>
    <source>
        <strain evidence="6 7">HSL3-1</strain>
    </source>
</reference>
<keyword evidence="1" id="KW-0004">4Fe-4S</keyword>
<dbReference type="Proteomes" id="UP001447842">
    <property type="component" value="Chromosome"/>
</dbReference>
<dbReference type="PANTHER" id="PTHR24960">
    <property type="entry name" value="PHOTOSYSTEM I IRON-SULFUR CENTER-RELATED"/>
    <property type="match status" value="1"/>
</dbReference>
<evidence type="ECO:0000256" key="3">
    <source>
        <dbReference type="ARBA" id="ARBA00023004"/>
    </source>
</evidence>
<dbReference type="Pfam" id="PF00037">
    <property type="entry name" value="Fer4"/>
    <property type="match status" value="1"/>
</dbReference>
<dbReference type="PROSITE" id="PS51379">
    <property type="entry name" value="4FE4S_FER_2"/>
    <property type="match status" value="2"/>
</dbReference>
<dbReference type="Gene3D" id="3.30.70.20">
    <property type="match status" value="1"/>
</dbReference>
<feature type="domain" description="4Fe-4S ferredoxin-type" evidence="5">
    <location>
        <begin position="31"/>
        <end position="64"/>
    </location>
</feature>
<sequence length="85" mass="9490">MSLLINDECIACDACREECPTEAIEEGDPIYIIDPDRCTECVGTYDEPACIAVCPVDCIVPDKDNVETVAELKFKHDQIMAEYED</sequence>
<dbReference type="InterPro" id="IPR050157">
    <property type="entry name" value="PSI_iron-sulfur_center"/>
</dbReference>
<dbReference type="PROSITE" id="PS00198">
    <property type="entry name" value="4FE4S_FER_1"/>
    <property type="match status" value="1"/>
</dbReference>
<evidence type="ECO:0000313" key="7">
    <source>
        <dbReference type="Proteomes" id="UP001447842"/>
    </source>
</evidence>
<dbReference type="InterPro" id="IPR047927">
    <property type="entry name" value="YfhL-like"/>
</dbReference>
<dbReference type="NCBIfam" id="NF033683">
    <property type="entry name" value="di_4Fe-4S_YfhL"/>
    <property type="match status" value="1"/>
</dbReference>
<feature type="domain" description="4Fe-4S ferredoxin-type" evidence="5">
    <location>
        <begin position="1"/>
        <end position="29"/>
    </location>
</feature>
<dbReference type="EMBL" id="CP147920">
    <property type="protein sequence ID" value="XAU14494.1"/>
    <property type="molecule type" value="Genomic_DNA"/>
</dbReference>
<name>A0ABZ3H853_9BACT</name>
<evidence type="ECO:0000256" key="4">
    <source>
        <dbReference type="ARBA" id="ARBA00023014"/>
    </source>
</evidence>
<evidence type="ECO:0000313" key="6">
    <source>
        <dbReference type="EMBL" id="XAU14494.1"/>
    </source>
</evidence>
<dbReference type="InterPro" id="IPR017900">
    <property type="entry name" value="4Fe4S_Fe_S_CS"/>
</dbReference>
<keyword evidence="7" id="KW-1185">Reference proteome</keyword>